<name>A0A5J4STY7_9ZZZZ</name>
<evidence type="ECO:0000313" key="1">
    <source>
        <dbReference type="EMBL" id="KAA6348625.1"/>
    </source>
</evidence>
<gene>
    <name evidence="1" type="ORF">EZS27_003954</name>
</gene>
<comment type="caution">
    <text evidence="1">The sequence shown here is derived from an EMBL/GenBank/DDBJ whole genome shotgun (WGS) entry which is preliminary data.</text>
</comment>
<sequence>MQEQRKELNFKGENIYVGIDAHLEELVNNDLTEHNHHKTFN</sequence>
<protein>
    <submittedName>
        <fullName evidence="1">Uncharacterized protein</fullName>
    </submittedName>
</protein>
<dbReference type="AlphaFoldDB" id="A0A5J4STY7"/>
<organism evidence="1">
    <name type="scientific">termite gut metagenome</name>
    <dbReference type="NCBI Taxonomy" id="433724"/>
    <lineage>
        <taxon>unclassified sequences</taxon>
        <taxon>metagenomes</taxon>
        <taxon>organismal metagenomes</taxon>
    </lineage>
</organism>
<reference evidence="1" key="1">
    <citation type="submission" date="2019-03" db="EMBL/GenBank/DDBJ databases">
        <title>Single cell metagenomics reveals metabolic interactions within the superorganism composed of flagellate Streblomastix strix and complex community of Bacteroidetes bacteria on its surface.</title>
        <authorList>
            <person name="Treitli S.C."/>
            <person name="Kolisko M."/>
            <person name="Husnik F."/>
            <person name="Keeling P."/>
            <person name="Hampl V."/>
        </authorList>
    </citation>
    <scope>NUCLEOTIDE SEQUENCE</scope>
    <source>
        <strain evidence="1">STM</strain>
    </source>
</reference>
<dbReference type="EMBL" id="SNRY01000064">
    <property type="protein sequence ID" value="KAA6348625.1"/>
    <property type="molecule type" value="Genomic_DNA"/>
</dbReference>
<accession>A0A5J4STY7</accession>
<proteinExistence type="predicted"/>